<protein>
    <submittedName>
        <fullName evidence="2">Uncharacterized protein</fullName>
    </submittedName>
</protein>
<dbReference type="EMBL" id="GBRH01204707">
    <property type="protein sequence ID" value="JAD93188.1"/>
    <property type="molecule type" value="Transcribed_RNA"/>
</dbReference>
<evidence type="ECO:0000313" key="2">
    <source>
        <dbReference type="EMBL" id="JAD93188.1"/>
    </source>
</evidence>
<reference evidence="2" key="2">
    <citation type="journal article" date="2015" name="Data Brief">
        <title>Shoot transcriptome of the giant reed, Arundo donax.</title>
        <authorList>
            <person name="Barrero R.A."/>
            <person name="Guerrero F.D."/>
            <person name="Moolhuijzen P."/>
            <person name="Goolsby J.A."/>
            <person name="Tidwell J."/>
            <person name="Bellgard S.E."/>
            <person name="Bellgard M.I."/>
        </authorList>
    </citation>
    <scope>NUCLEOTIDE SEQUENCE</scope>
    <source>
        <tissue evidence="2">Shoot tissue taken approximately 20 cm above the soil surface</tissue>
    </source>
</reference>
<feature type="compositionally biased region" description="Polar residues" evidence="1">
    <location>
        <begin position="78"/>
        <end position="88"/>
    </location>
</feature>
<dbReference type="AlphaFoldDB" id="A0A0A9E2E4"/>
<sequence length="109" mass="11976">MARVEEGEHRGVEVEEPYRSTKGDHSCTTEATGVGEESQRRRPRVPNPNPRVRAKVPVHGVLNRGRRPRGSGIGGVRNSSPTTKSGENPNGGGILRRWWCLEAAVAREQ</sequence>
<organism evidence="2">
    <name type="scientific">Arundo donax</name>
    <name type="common">Giant reed</name>
    <name type="synonym">Donax arundinaceus</name>
    <dbReference type="NCBI Taxonomy" id="35708"/>
    <lineage>
        <taxon>Eukaryota</taxon>
        <taxon>Viridiplantae</taxon>
        <taxon>Streptophyta</taxon>
        <taxon>Embryophyta</taxon>
        <taxon>Tracheophyta</taxon>
        <taxon>Spermatophyta</taxon>
        <taxon>Magnoliopsida</taxon>
        <taxon>Liliopsida</taxon>
        <taxon>Poales</taxon>
        <taxon>Poaceae</taxon>
        <taxon>PACMAD clade</taxon>
        <taxon>Arundinoideae</taxon>
        <taxon>Arundineae</taxon>
        <taxon>Arundo</taxon>
    </lineage>
</organism>
<reference evidence="2" key="1">
    <citation type="submission" date="2014-09" db="EMBL/GenBank/DDBJ databases">
        <authorList>
            <person name="Magalhaes I.L.F."/>
            <person name="Oliveira U."/>
            <person name="Santos F.R."/>
            <person name="Vidigal T.H.D.A."/>
            <person name="Brescovit A.D."/>
            <person name="Santos A.J."/>
        </authorList>
    </citation>
    <scope>NUCLEOTIDE SEQUENCE</scope>
    <source>
        <tissue evidence="2">Shoot tissue taken approximately 20 cm above the soil surface</tissue>
    </source>
</reference>
<evidence type="ECO:0000256" key="1">
    <source>
        <dbReference type="SAM" id="MobiDB-lite"/>
    </source>
</evidence>
<feature type="compositionally biased region" description="Basic and acidic residues" evidence="1">
    <location>
        <begin position="1"/>
        <end position="27"/>
    </location>
</feature>
<proteinExistence type="predicted"/>
<name>A0A0A9E2E4_ARUDO</name>
<accession>A0A0A9E2E4</accession>
<feature type="region of interest" description="Disordered" evidence="1">
    <location>
        <begin position="1"/>
        <end position="94"/>
    </location>
</feature>